<feature type="binding site" description="axial binding residue" evidence="12">
    <location>
        <position position="440"/>
    </location>
    <ligand>
        <name>heme</name>
        <dbReference type="ChEBI" id="CHEBI:30413"/>
    </ligand>
    <ligandPart>
        <name>Fe</name>
        <dbReference type="ChEBI" id="CHEBI:18248"/>
    </ligandPart>
</feature>
<dbReference type="GO" id="GO:0004497">
    <property type="term" value="F:monooxygenase activity"/>
    <property type="evidence" value="ECO:0007669"/>
    <property type="project" value="UniProtKB-KW"/>
</dbReference>
<dbReference type="SUPFAM" id="SSF48264">
    <property type="entry name" value="Cytochrome P450"/>
    <property type="match status" value="1"/>
</dbReference>
<evidence type="ECO:0000256" key="1">
    <source>
        <dbReference type="ARBA" id="ARBA00001971"/>
    </source>
</evidence>
<accession>A0A2G9H111</accession>
<evidence type="ECO:0000256" key="13">
    <source>
        <dbReference type="RuleBase" id="RU000461"/>
    </source>
</evidence>
<dbReference type="Proteomes" id="UP000231279">
    <property type="component" value="Unassembled WGS sequence"/>
</dbReference>
<feature type="chain" id="PRO_5013722056" evidence="14">
    <location>
        <begin position="16"/>
        <end position="499"/>
    </location>
</feature>
<sequence length="499" mass="56976">MLLQLLLVTLPVILIYFLQKSKRSVKIHVPPGPPGLPLIGNLHQFAIANDIHVYLWQLSKKYGPIMQMKLGSIPVLVISSPDLAKQVMKTQDLSFCGRPKLLGQQKLSYNCSDMVFSPYNDYFIEVRKITAKHLFSPQKIQSFRPIREDEISRVVRKISDFANQVVNLSEIAMAMASTLICRIAFGKRYDEEGSEMKRFDELLHEAQAMFATFFVSDYFPRFGWVDKLTGLTNRLDSTFEKLDLFYQELIDEHLDPRRVKGIDKEEDDILEVLIQLKQQKSCSFDLNWDHIKALLMNIFIAGTDTGAASTIWTLTALMKAPHVMKKAQAEIRNLVGKKGKIDEGDLHKLPYLKAVVSESLRLYPPAPMLVPRETTKKCTLEGYEIEPKTMVYINAWGVARDPEYWENPDEFLPERFLNNNIDIKGQHFGAIPFGSGRRICPGMAMGIANVELIVANLLYSFDWEFPPGTRAEDVNTDVLPGITMHKKDELFLVPKKYDV</sequence>
<gene>
    <name evidence="15" type="ORF">CDL12_16190</name>
</gene>
<dbReference type="InterPro" id="IPR017972">
    <property type="entry name" value="Cyt_P450_CS"/>
</dbReference>
<keyword evidence="8 13" id="KW-0560">Oxidoreductase</keyword>
<evidence type="ECO:0000256" key="8">
    <source>
        <dbReference type="ARBA" id="ARBA00023002"/>
    </source>
</evidence>
<keyword evidence="11" id="KW-0472">Membrane</keyword>
<comment type="caution">
    <text evidence="15">The sequence shown here is derived from an EMBL/GenBank/DDBJ whole genome shotgun (WGS) entry which is preliminary data.</text>
</comment>
<evidence type="ECO:0000256" key="5">
    <source>
        <dbReference type="ARBA" id="ARBA00022692"/>
    </source>
</evidence>
<evidence type="ECO:0000256" key="11">
    <source>
        <dbReference type="ARBA" id="ARBA00023136"/>
    </source>
</evidence>
<dbReference type="PANTHER" id="PTHR47955">
    <property type="entry name" value="CYTOCHROME P450 FAMILY 71 PROTEIN"/>
    <property type="match status" value="1"/>
</dbReference>
<evidence type="ECO:0000256" key="7">
    <source>
        <dbReference type="ARBA" id="ARBA00022989"/>
    </source>
</evidence>
<evidence type="ECO:0000313" key="15">
    <source>
        <dbReference type="EMBL" id="PIN11214.1"/>
    </source>
</evidence>
<keyword evidence="14" id="KW-0732">Signal</keyword>
<dbReference type="FunFam" id="1.10.630.10:FF:000011">
    <property type="entry name" value="Cytochrome P450 83B1"/>
    <property type="match status" value="1"/>
</dbReference>
<dbReference type="GO" id="GO:0016705">
    <property type="term" value="F:oxidoreductase activity, acting on paired donors, with incorporation or reduction of molecular oxygen"/>
    <property type="evidence" value="ECO:0007669"/>
    <property type="project" value="InterPro"/>
</dbReference>
<dbReference type="InterPro" id="IPR036396">
    <property type="entry name" value="Cyt_P450_sf"/>
</dbReference>
<keyword evidence="4 12" id="KW-0349">Heme</keyword>
<name>A0A2G9H111_9LAMI</name>
<organism evidence="15 16">
    <name type="scientific">Handroanthus impetiginosus</name>
    <dbReference type="NCBI Taxonomy" id="429701"/>
    <lineage>
        <taxon>Eukaryota</taxon>
        <taxon>Viridiplantae</taxon>
        <taxon>Streptophyta</taxon>
        <taxon>Embryophyta</taxon>
        <taxon>Tracheophyta</taxon>
        <taxon>Spermatophyta</taxon>
        <taxon>Magnoliopsida</taxon>
        <taxon>eudicotyledons</taxon>
        <taxon>Gunneridae</taxon>
        <taxon>Pentapetalae</taxon>
        <taxon>asterids</taxon>
        <taxon>lamiids</taxon>
        <taxon>Lamiales</taxon>
        <taxon>Bignoniaceae</taxon>
        <taxon>Crescentiina</taxon>
        <taxon>Tabebuia alliance</taxon>
        <taxon>Handroanthus</taxon>
    </lineage>
</organism>
<dbReference type="GO" id="GO:0005506">
    <property type="term" value="F:iron ion binding"/>
    <property type="evidence" value="ECO:0007669"/>
    <property type="project" value="InterPro"/>
</dbReference>
<evidence type="ECO:0000256" key="4">
    <source>
        <dbReference type="ARBA" id="ARBA00022617"/>
    </source>
</evidence>
<comment type="cofactor">
    <cofactor evidence="1 12">
        <name>heme</name>
        <dbReference type="ChEBI" id="CHEBI:30413"/>
    </cofactor>
</comment>
<proteinExistence type="inferred from homology"/>
<keyword evidence="6 12" id="KW-0479">Metal-binding</keyword>
<comment type="subcellular location">
    <subcellularLocation>
        <location evidence="2">Membrane</location>
        <topology evidence="2">Single-pass membrane protein</topology>
    </subcellularLocation>
</comment>
<keyword evidence="10 13" id="KW-0503">Monooxygenase</keyword>
<dbReference type="OrthoDB" id="899471at2759"/>
<keyword evidence="7" id="KW-1133">Transmembrane helix</keyword>
<evidence type="ECO:0000256" key="12">
    <source>
        <dbReference type="PIRSR" id="PIRSR602401-1"/>
    </source>
</evidence>
<dbReference type="Pfam" id="PF00067">
    <property type="entry name" value="p450"/>
    <property type="match status" value="1"/>
</dbReference>
<keyword evidence="16" id="KW-1185">Reference proteome</keyword>
<evidence type="ECO:0000256" key="10">
    <source>
        <dbReference type="ARBA" id="ARBA00023033"/>
    </source>
</evidence>
<dbReference type="EMBL" id="NKXS01002999">
    <property type="protein sequence ID" value="PIN11214.1"/>
    <property type="molecule type" value="Genomic_DNA"/>
</dbReference>
<dbReference type="GO" id="GO:0020037">
    <property type="term" value="F:heme binding"/>
    <property type="evidence" value="ECO:0007669"/>
    <property type="project" value="InterPro"/>
</dbReference>
<evidence type="ECO:0000256" key="3">
    <source>
        <dbReference type="ARBA" id="ARBA00010617"/>
    </source>
</evidence>
<dbReference type="PRINTS" id="PR00463">
    <property type="entry name" value="EP450I"/>
</dbReference>
<dbReference type="STRING" id="429701.A0A2G9H111"/>
<evidence type="ECO:0000313" key="16">
    <source>
        <dbReference type="Proteomes" id="UP000231279"/>
    </source>
</evidence>
<dbReference type="InterPro" id="IPR002401">
    <property type="entry name" value="Cyt_P450_E_grp-I"/>
</dbReference>
<evidence type="ECO:0000256" key="14">
    <source>
        <dbReference type="SAM" id="SignalP"/>
    </source>
</evidence>
<evidence type="ECO:0000256" key="2">
    <source>
        <dbReference type="ARBA" id="ARBA00004167"/>
    </source>
</evidence>
<dbReference type="Gene3D" id="1.10.630.10">
    <property type="entry name" value="Cytochrome P450"/>
    <property type="match status" value="1"/>
</dbReference>
<dbReference type="GO" id="GO:0016020">
    <property type="term" value="C:membrane"/>
    <property type="evidence" value="ECO:0007669"/>
    <property type="project" value="UniProtKB-SubCell"/>
</dbReference>
<protein>
    <submittedName>
        <fullName evidence="15">Cytochrome P450 CYP2 subfamily</fullName>
    </submittedName>
</protein>
<evidence type="ECO:0000256" key="9">
    <source>
        <dbReference type="ARBA" id="ARBA00023004"/>
    </source>
</evidence>
<reference evidence="16" key="1">
    <citation type="journal article" date="2018" name="Gigascience">
        <title>Genome assembly of the Pink Ipe (Handroanthus impetiginosus, Bignoniaceae), a highly valued, ecologically keystone Neotropical timber forest tree.</title>
        <authorList>
            <person name="Silva-Junior O.B."/>
            <person name="Grattapaglia D."/>
            <person name="Novaes E."/>
            <person name="Collevatti R.G."/>
        </authorList>
    </citation>
    <scope>NUCLEOTIDE SEQUENCE [LARGE SCALE GENOMIC DNA]</scope>
    <source>
        <strain evidence="16">cv. UFG-1</strain>
    </source>
</reference>
<dbReference type="PRINTS" id="PR00385">
    <property type="entry name" value="P450"/>
</dbReference>
<dbReference type="InterPro" id="IPR001128">
    <property type="entry name" value="Cyt_P450"/>
</dbReference>
<keyword evidence="5" id="KW-0812">Transmembrane</keyword>
<dbReference type="PROSITE" id="PS00086">
    <property type="entry name" value="CYTOCHROME_P450"/>
    <property type="match status" value="1"/>
</dbReference>
<dbReference type="PANTHER" id="PTHR47955:SF22">
    <property type="entry name" value="CYTOCHROME P450 83B1-LIKE"/>
    <property type="match status" value="1"/>
</dbReference>
<dbReference type="CDD" id="cd11072">
    <property type="entry name" value="CYP71-like"/>
    <property type="match status" value="1"/>
</dbReference>
<dbReference type="AlphaFoldDB" id="A0A2G9H111"/>
<feature type="signal peptide" evidence="14">
    <location>
        <begin position="1"/>
        <end position="15"/>
    </location>
</feature>
<keyword evidence="9 12" id="KW-0408">Iron</keyword>
<comment type="similarity">
    <text evidence="3 13">Belongs to the cytochrome P450 family.</text>
</comment>
<evidence type="ECO:0000256" key="6">
    <source>
        <dbReference type="ARBA" id="ARBA00022723"/>
    </source>
</evidence>